<dbReference type="Pfam" id="PF00561">
    <property type="entry name" value="Abhydrolase_1"/>
    <property type="match status" value="1"/>
</dbReference>
<dbReference type="SUPFAM" id="SSF53474">
    <property type="entry name" value="alpha/beta-Hydrolases"/>
    <property type="match status" value="1"/>
</dbReference>
<evidence type="ECO:0000313" key="6">
    <source>
        <dbReference type="EMBL" id="MFC5888011.1"/>
    </source>
</evidence>
<evidence type="ECO:0000259" key="4">
    <source>
        <dbReference type="Pfam" id="PF00561"/>
    </source>
</evidence>
<dbReference type="InterPro" id="IPR000073">
    <property type="entry name" value="AB_hydrolase_1"/>
</dbReference>
<feature type="domain" description="AB hydrolase-1" evidence="4">
    <location>
        <begin position="123"/>
        <end position="300"/>
    </location>
</feature>
<keyword evidence="7" id="KW-1185">Reference proteome</keyword>
<evidence type="ECO:0000256" key="1">
    <source>
        <dbReference type="ARBA" id="ARBA00010088"/>
    </source>
</evidence>
<dbReference type="GO" id="GO:0016787">
    <property type="term" value="F:hydrolase activity"/>
    <property type="evidence" value="ECO:0007669"/>
    <property type="project" value="UniProtKB-KW"/>
</dbReference>
<accession>A0ABW1F1L3</accession>
<gene>
    <name evidence="6" type="ORF">ACFP0N_23875</name>
</gene>
<reference evidence="7" key="1">
    <citation type="journal article" date="2019" name="Int. J. Syst. Evol. Microbiol.">
        <title>The Global Catalogue of Microorganisms (GCM) 10K type strain sequencing project: providing services to taxonomists for standard genome sequencing and annotation.</title>
        <authorList>
            <consortium name="The Broad Institute Genomics Platform"/>
            <consortium name="The Broad Institute Genome Sequencing Center for Infectious Disease"/>
            <person name="Wu L."/>
            <person name="Ma J."/>
        </authorList>
    </citation>
    <scope>NUCLEOTIDE SEQUENCE [LARGE SCALE GENOMIC DNA]</scope>
    <source>
        <strain evidence="7">CGMCC 4.1469</strain>
    </source>
</reference>
<keyword evidence="3 6" id="KW-0378">Hydrolase</keyword>
<comment type="similarity">
    <text evidence="1">Belongs to the peptidase S33 family.</text>
</comment>
<sequence length="535" mass="57502">MNLTAVNDPTATAVTANAAAPTQRTLRRRAPLAALTTVLLTTVGLPVVTGAGPASAAPAAATVRVPDRYVRQQLAWQPCTEAPALDCATMAVPRDWHHPDAGPDVTVAVSRHRATDPAKQRGTLLMAAGGPGGTGLLRPDGFVRAAPAVGAAYDVVGFDQRGVGHSTRPTCQTPEEFKDFFAGDFRDDTPADRARVIAGSRKLAADCERRSNGLLPYLTTEQTVRDLDLFRTLLGERRISYYGPSYATMIGAYYASLFPQRVERMVLDSNIGFDGTWERFEVGQPMSFQRRFEEDFLPWLAARDSTYHYGATAAEAKAHWERRRAALHDAPLTDGALTVGPNQLDSGTIQAIYQENGGFPALAAALAALDDWPTAGAAGRQAANQLFGRYLSPEFLAEYFAVTCADTPWTRDLTTWADRGAEYTARWPLAGARTLAFSAVCASWPAPTAPRVRVTGAGLPPTLMLNSVHDPATYYEAALGAHRALHGSRLVTVTGNGDHGQYPGSNGCVRELVESYLLADRIPERDVSCGSPQTS</sequence>
<protein>
    <submittedName>
        <fullName evidence="6">Alpha/beta hydrolase</fullName>
    </submittedName>
</protein>
<feature type="domain" description="Peptidase S33 tripeptidyl aminopeptidase-like C-terminal" evidence="5">
    <location>
        <begin position="430"/>
        <end position="529"/>
    </location>
</feature>
<dbReference type="EMBL" id="JBHSOD010000034">
    <property type="protein sequence ID" value="MFC5888011.1"/>
    <property type="molecule type" value="Genomic_DNA"/>
</dbReference>
<comment type="caution">
    <text evidence="6">The sequence shown here is derived from an EMBL/GenBank/DDBJ whole genome shotgun (WGS) entry which is preliminary data.</text>
</comment>
<dbReference type="Proteomes" id="UP001596067">
    <property type="component" value="Unassembled WGS sequence"/>
</dbReference>
<evidence type="ECO:0000313" key="7">
    <source>
        <dbReference type="Proteomes" id="UP001596067"/>
    </source>
</evidence>
<dbReference type="PANTHER" id="PTHR43248">
    <property type="entry name" value="2-SUCCINYL-6-HYDROXY-2,4-CYCLOHEXADIENE-1-CARBOXYLATE SYNTHASE"/>
    <property type="match status" value="1"/>
</dbReference>
<dbReference type="Pfam" id="PF08386">
    <property type="entry name" value="Abhydrolase_4"/>
    <property type="match status" value="1"/>
</dbReference>
<dbReference type="InterPro" id="IPR051601">
    <property type="entry name" value="Serine_prot/Carboxylest_S33"/>
</dbReference>
<dbReference type="InterPro" id="IPR029058">
    <property type="entry name" value="AB_hydrolase_fold"/>
</dbReference>
<dbReference type="PANTHER" id="PTHR43248:SF29">
    <property type="entry name" value="TRIPEPTIDYL AMINOPEPTIDASE"/>
    <property type="match status" value="1"/>
</dbReference>
<evidence type="ECO:0000256" key="3">
    <source>
        <dbReference type="ARBA" id="ARBA00022801"/>
    </source>
</evidence>
<dbReference type="RefSeq" id="WP_313767190.1">
    <property type="nucleotide sequence ID" value="NZ_BAAAVH010000031.1"/>
</dbReference>
<name>A0ABW1F1L3_9ACTN</name>
<dbReference type="Gene3D" id="3.40.50.1820">
    <property type="entry name" value="alpha/beta hydrolase"/>
    <property type="match status" value="1"/>
</dbReference>
<organism evidence="6 7">
    <name type="scientific">Kitasatospora aburaviensis</name>
    <dbReference type="NCBI Taxonomy" id="67265"/>
    <lineage>
        <taxon>Bacteria</taxon>
        <taxon>Bacillati</taxon>
        <taxon>Actinomycetota</taxon>
        <taxon>Actinomycetes</taxon>
        <taxon>Kitasatosporales</taxon>
        <taxon>Streptomycetaceae</taxon>
        <taxon>Kitasatospora</taxon>
    </lineage>
</organism>
<evidence type="ECO:0000259" key="5">
    <source>
        <dbReference type="Pfam" id="PF08386"/>
    </source>
</evidence>
<dbReference type="InterPro" id="IPR013595">
    <property type="entry name" value="Pept_S33_TAP-like_C"/>
</dbReference>
<evidence type="ECO:0000256" key="2">
    <source>
        <dbReference type="ARBA" id="ARBA00022729"/>
    </source>
</evidence>
<proteinExistence type="inferred from homology"/>
<keyword evidence="2" id="KW-0732">Signal</keyword>